<feature type="active site" evidence="3">
    <location>
        <position position="44"/>
    </location>
</feature>
<dbReference type="PANTHER" id="PTHR13774">
    <property type="entry name" value="PHENAZINE BIOSYNTHESIS PROTEIN"/>
    <property type="match status" value="1"/>
</dbReference>
<keyword evidence="2" id="KW-0413">Isomerase</keyword>
<dbReference type="AlphaFoldDB" id="A0A919GQ98"/>
<keyword evidence="5" id="KW-1185">Reference proteome</keyword>
<evidence type="ECO:0000313" key="4">
    <source>
        <dbReference type="EMBL" id="GHH88248.1"/>
    </source>
</evidence>
<dbReference type="GO" id="GO:0016853">
    <property type="term" value="F:isomerase activity"/>
    <property type="evidence" value="ECO:0007669"/>
    <property type="project" value="UniProtKB-KW"/>
</dbReference>
<dbReference type="RefSeq" id="WP_189938685.1">
    <property type="nucleotide sequence ID" value="NZ_BNCD01000034.1"/>
</dbReference>
<dbReference type="SUPFAM" id="SSF54506">
    <property type="entry name" value="Diaminopimelate epimerase-like"/>
    <property type="match status" value="1"/>
</dbReference>
<dbReference type="Gene3D" id="3.10.310.10">
    <property type="entry name" value="Diaminopimelate Epimerase, Chain A, domain 1"/>
    <property type="match status" value="2"/>
</dbReference>
<dbReference type="PANTHER" id="PTHR13774:SF17">
    <property type="entry name" value="PHENAZINE BIOSYNTHESIS-LIKE DOMAIN-CONTAINING PROTEIN"/>
    <property type="match status" value="1"/>
</dbReference>
<evidence type="ECO:0000256" key="3">
    <source>
        <dbReference type="PIRSR" id="PIRSR016184-1"/>
    </source>
</evidence>
<name>A0A919GQ98_9ACTN</name>
<evidence type="ECO:0000256" key="1">
    <source>
        <dbReference type="ARBA" id="ARBA00008270"/>
    </source>
</evidence>
<dbReference type="GO" id="GO:0005737">
    <property type="term" value="C:cytoplasm"/>
    <property type="evidence" value="ECO:0007669"/>
    <property type="project" value="TreeGrafter"/>
</dbReference>
<comment type="similarity">
    <text evidence="1">Belongs to the PhzF family.</text>
</comment>
<proteinExistence type="inferred from homology"/>
<gene>
    <name evidence="4" type="ORF">GCM10018793_67260</name>
</gene>
<reference evidence="4" key="1">
    <citation type="journal article" date="2014" name="Int. J. Syst. Evol. Microbiol.">
        <title>Complete genome sequence of Corynebacterium casei LMG S-19264T (=DSM 44701T), isolated from a smear-ripened cheese.</title>
        <authorList>
            <consortium name="US DOE Joint Genome Institute (JGI-PGF)"/>
            <person name="Walter F."/>
            <person name="Albersmeier A."/>
            <person name="Kalinowski J."/>
            <person name="Ruckert C."/>
        </authorList>
    </citation>
    <scope>NUCLEOTIDE SEQUENCE</scope>
    <source>
        <strain evidence="4">JCM 5069</strain>
    </source>
</reference>
<dbReference type="NCBIfam" id="TIGR00654">
    <property type="entry name" value="PhzF_family"/>
    <property type="match status" value="1"/>
</dbReference>
<dbReference type="Pfam" id="PF02567">
    <property type="entry name" value="PhzC-PhzF"/>
    <property type="match status" value="1"/>
</dbReference>
<protein>
    <submittedName>
        <fullName evidence="4">Oxidoreductase</fullName>
    </submittedName>
</protein>
<evidence type="ECO:0000256" key="2">
    <source>
        <dbReference type="ARBA" id="ARBA00023235"/>
    </source>
</evidence>
<accession>A0A919GQ98</accession>
<reference evidence="4" key="2">
    <citation type="submission" date="2020-09" db="EMBL/GenBank/DDBJ databases">
        <authorList>
            <person name="Sun Q."/>
            <person name="Ohkuma M."/>
        </authorList>
    </citation>
    <scope>NUCLEOTIDE SEQUENCE</scope>
    <source>
        <strain evidence="4">JCM 5069</strain>
    </source>
</reference>
<evidence type="ECO:0000313" key="5">
    <source>
        <dbReference type="Proteomes" id="UP000603708"/>
    </source>
</evidence>
<sequence length="269" mass="28426">MRIRIVDAFTDRPFAGNPAGVLLLDSFPDDARLQQVAAEVNLSETAFAHPLPAGGEADWALRWFTPVTEVDMCGHATLATAHVLHTTGAAGGRVRFAARCGVLTTQPRPDGSITMDFPTAPLTEVDVPEGLDAALGAKPLSAHDTGPHIGDLLIELADEATVRGLAPDLRALMRHSDRGIVATAPAADPSCAYDYVSRCFFPLVGIDEDPVTGSAHTALAPFWSRRLGRPALTGLQASSRTGLVHTELRAERTLITGRAVTVIDGDLLA</sequence>
<organism evidence="4 5">
    <name type="scientific">Streptomyces sulfonofaciens</name>
    <dbReference type="NCBI Taxonomy" id="68272"/>
    <lineage>
        <taxon>Bacteria</taxon>
        <taxon>Bacillati</taxon>
        <taxon>Actinomycetota</taxon>
        <taxon>Actinomycetes</taxon>
        <taxon>Kitasatosporales</taxon>
        <taxon>Streptomycetaceae</taxon>
        <taxon>Streptomyces</taxon>
    </lineage>
</organism>
<comment type="caution">
    <text evidence="4">The sequence shown here is derived from an EMBL/GenBank/DDBJ whole genome shotgun (WGS) entry which is preliminary data.</text>
</comment>
<dbReference type="EMBL" id="BNCD01000034">
    <property type="protein sequence ID" value="GHH88248.1"/>
    <property type="molecule type" value="Genomic_DNA"/>
</dbReference>
<dbReference type="InterPro" id="IPR003719">
    <property type="entry name" value="Phenazine_PhzF-like"/>
</dbReference>
<dbReference type="PIRSF" id="PIRSF016184">
    <property type="entry name" value="PhzC_PhzF"/>
    <property type="match status" value="1"/>
</dbReference>
<dbReference type="Proteomes" id="UP000603708">
    <property type="component" value="Unassembled WGS sequence"/>
</dbReference>